<feature type="region of interest" description="Disordered" evidence="1">
    <location>
        <begin position="27"/>
        <end position="46"/>
    </location>
</feature>
<accession>A0A0E0CV30</accession>
<evidence type="ECO:0000313" key="2">
    <source>
        <dbReference type="EnsemblPlants" id="OMERI03G03340.1"/>
    </source>
</evidence>
<dbReference type="HOGENOM" id="CLU_1663519_0_0_1"/>
<dbReference type="Proteomes" id="UP000008021">
    <property type="component" value="Chromosome 3"/>
</dbReference>
<reference evidence="2" key="2">
    <citation type="submission" date="2018-05" db="EMBL/GenBank/DDBJ databases">
        <title>OmerRS3 (Oryza meridionalis Reference Sequence Version 3).</title>
        <authorList>
            <person name="Zhang J."/>
            <person name="Kudrna D."/>
            <person name="Lee S."/>
            <person name="Talag J."/>
            <person name="Welchert J."/>
            <person name="Wing R.A."/>
        </authorList>
    </citation>
    <scope>NUCLEOTIDE SEQUENCE [LARGE SCALE GENOMIC DNA]</scope>
    <source>
        <strain evidence="2">cv. OR44</strain>
    </source>
</reference>
<sequence>MRRGSRGHGPSPCAPAGWVTAMAHVKKPREKPGHQIAPQHSTDPRRRTARCGFQPCWCAPSLWICFAYNNSNAVLQNCSIGRSAAAISGSAAAALHHLPLLKCWPPSMTASETDDDLCNHPTSPSSETTTAVSVSLTSDDCIFFMKENEGKGEEQKQMI</sequence>
<name>A0A0E0CV30_9ORYZ</name>
<organism evidence="2">
    <name type="scientific">Oryza meridionalis</name>
    <dbReference type="NCBI Taxonomy" id="40149"/>
    <lineage>
        <taxon>Eukaryota</taxon>
        <taxon>Viridiplantae</taxon>
        <taxon>Streptophyta</taxon>
        <taxon>Embryophyta</taxon>
        <taxon>Tracheophyta</taxon>
        <taxon>Spermatophyta</taxon>
        <taxon>Magnoliopsida</taxon>
        <taxon>Liliopsida</taxon>
        <taxon>Poales</taxon>
        <taxon>Poaceae</taxon>
        <taxon>BOP clade</taxon>
        <taxon>Oryzoideae</taxon>
        <taxon>Oryzeae</taxon>
        <taxon>Oryzinae</taxon>
        <taxon>Oryza</taxon>
    </lineage>
</organism>
<proteinExistence type="predicted"/>
<reference evidence="2" key="1">
    <citation type="submission" date="2015-04" db="UniProtKB">
        <authorList>
            <consortium name="EnsemblPlants"/>
        </authorList>
    </citation>
    <scope>IDENTIFICATION</scope>
</reference>
<dbReference type="Gramene" id="OMERI03G03340.1">
    <property type="protein sequence ID" value="OMERI03G03340.1"/>
    <property type="gene ID" value="OMERI03G03340"/>
</dbReference>
<dbReference type="AlphaFoldDB" id="A0A0E0CV30"/>
<keyword evidence="3" id="KW-1185">Reference proteome</keyword>
<evidence type="ECO:0000256" key="1">
    <source>
        <dbReference type="SAM" id="MobiDB-lite"/>
    </source>
</evidence>
<protein>
    <submittedName>
        <fullName evidence="2">Uncharacterized protein</fullName>
    </submittedName>
</protein>
<dbReference type="EnsemblPlants" id="OMERI03G03340.1">
    <property type="protein sequence ID" value="OMERI03G03340.1"/>
    <property type="gene ID" value="OMERI03G03340"/>
</dbReference>
<evidence type="ECO:0000313" key="3">
    <source>
        <dbReference type="Proteomes" id="UP000008021"/>
    </source>
</evidence>